<dbReference type="InterPro" id="IPR032466">
    <property type="entry name" value="Metal_Hydrolase"/>
</dbReference>
<gene>
    <name evidence="8" type="ORF">PACLA_8A052322</name>
</gene>
<dbReference type="PIRSF" id="PIRSF005902">
    <property type="entry name" value="DNase_TatD"/>
    <property type="match status" value="1"/>
</dbReference>
<keyword evidence="4" id="KW-0378">Hydrolase</keyword>
<dbReference type="Proteomes" id="UP001152795">
    <property type="component" value="Unassembled WGS sequence"/>
</dbReference>
<dbReference type="InterPro" id="IPR050891">
    <property type="entry name" value="TatD-type_Hydrolase"/>
</dbReference>
<keyword evidence="2" id="KW-0540">Nuclease</keyword>
<evidence type="ECO:0000256" key="1">
    <source>
        <dbReference type="ARBA" id="ARBA00009275"/>
    </source>
</evidence>
<proteinExistence type="inferred from homology"/>
<dbReference type="GO" id="GO:0046872">
    <property type="term" value="F:metal ion binding"/>
    <property type="evidence" value="ECO:0007669"/>
    <property type="project" value="UniProtKB-KW"/>
</dbReference>
<keyword evidence="3 7" id="KW-0479">Metal-binding</keyword>
<dbReference type="Gene3D" id="3.20.20.140">
    <property type="entry name" value="Metal-dependent hydrolases"/>
    <property type="match status" value="1"/>
</dbReference>
<protein>
    <recommendedName>
        <fullName evidence="5">Deoxyribonuclease TATDN1</fullName>
    </recommendedName>
</protein>
<evidence type="ECO:0000256" key="2">
    <source>
        <dbReference type="ARBA" id="ARBA00022722"/>
    </source>
</evidence>
<reference evidence="8" key="1">
    <citation type="submission" date="2020-04" db="EMBL/GenBank/DDBJ databases">
        <authorList>
            <person name="Alioto T."/>
            <person name="Alioto T."/>
            <person name="Gomez Garrido J."/>
        </authorList>
    </citation>
    <scope>NUCLEOTIDE SEQUENCE</scope>
    <source>
        <strain evidence="8">A484AB</strain>
    </source>
</reference>
<evidence type="ECO:0000256" key="6">
    <source>
        <dbReference type="ARBA" id="ARBA00045223"/>
    </source>
</evidence>
<dbReference type="EMBL" id="CACRXK020013993">
    <property type="protein sequence ID" value="CAB4026072.1"/>
    <property type="molecule type" value="Genomic_DNA"/>
</dbReference>
<dbReference type="AlphaFoldDB" id="A0A6S7KF22"/>
<dbReference type="Pfam" id="PF01026">
    <property type="entry name" value="TatD_DNase"/>
    <property type="match status" value="1"/>
</dbReference>
<dbReference type="GO" id="GO:0008296">
    <property type="term" value="F:3'-5'-DNA exonuclease activity"/>
    <property type="evidence" value="ECO:0007669"/>
    <property type="project" value="TreeGrafter"/>
</dbReference>
<name>A0A6S7KF22_PARCT</name>
<dbReference type="SUPFAM" id="SSF51556">
    <property type="entry name" value="Metallo-dependent hydrolases"/>
    <property type="match status" value="1"/>
</dbReference>
<comment type="caution">
    <text evidence="8">The sequence shown here is derived from an EMBL/GenBank/DDBJ whole genome shotgun (WGS) entry which is preliminary data.</text>
</comment>
<dbReference type="GO" id="GO:0005829">
    <property type="term" value="C:cytosol"/>
    <property type="evidence" value="ECO:0007669"/>
    <property type="project" value="TreeGrafter"/>
</dbReference>
<dbReference type="PANTHER" id="PTHR10060">
    <property type="entry name" value="TATD FAMILY DEOXYRIBONUCLEASE"/>
    <property type="match status" value="1"/>
</dbReference>
<feature type="non-terminal residue" evidence="8">
    <location>
        <position position="1"/>
    </location>
</feature>
<dbReference type="OrthoDB" id="6079689at2759"/>
<evidence type="ECO:0000256" key="5">
    <source>
        <dbReference type="ARBA" id="ARBA00039767"/>
    </source>
</evidence>
<feature type="binding site" evidence="7">
    <location>
        <position position="106"/>
    </location>
    <ligand>
        <name>a divalent metal cation</name>
        <dbReference type="ChEBI" id="CHEBI:60240"/>
        <label>1</label>
    </ligand>
</feature>
<evidence type="ECO:0000256" key="7">
    <source>
        <dbReference type="PIRSR" id="PIRSR005902-1"/>
    </source>
</evidence>
<comment type="function">
    <text evidence="6">Deoxyribonuclease which catalyzes (in vitro) the decatenation of kinetoplast DNA, which are circular DNA catenated to each other, producing linear DNA molecules. Plays an important role in chromosomal segregation and cell cycle progression during eye development probably via its DNA decatenation activity.</text>
</comment>
<feature type="binding site" evidence="7">
    <location>
        <position position="168"/>
    </location>
    <ligand>
        <name>a divalent metal cation</name>
        <dbReference type="ChEBI" id="CHEBI:60240"/>
        <label>2</label>
    </ligand>
</feature>
<comment type="similarity">
    <text evidence="1">Belongs to the metallo-dependent hydrolases superfamily. TatD-type hydrolase family.</text>
</comment>
<evidence type="ECO:0000256" key="4">
    <source>
        <dbReference type="ARBA" id="ARBA00022801"/>
    </source>
</evidence>
<dbReference type="PANTHER" id="PTHR10060:SF15">
    <property type="entry name" value="DEOXYRIBONUCLEASE TATDN1"/>
    <property type="match status" value="1"/>
</dbReference>
<evidence type="ECO:0000313" key="9">
    <source>
        <dbReference type="Proteomes" id="UP001152795"/>
    </source>
</evidence>
<sequence>MWKFFFVDLMFRGIYHGKQHHPDDLTSVLKRAVDIGVTKMIITCGCSDDIKNGLELSKTRDGLYCTVGCHPTRCGEFEKDGDPDAYLNGLLEVIQNNKEKVVAVGECGLDYDRLHFCPKETQLKYFERQIDLAEKTKLPMFLHMRNANKDFCDIIKRNRDRIHAGVAHCFTGNKEEAHSILDQGLFIGVTGCSFKTEENLEVVKSIPAEKLMIET</sequence>
<keyword evidence="9" id="KW-1185">Reference proteome</keyword>
<dbReference type="InterPro" id="IPR001130">
    <property type="entry name" value="TatD-like"/>
</dbReference>
<evidence type="ECO:0000256" key="3">
    <source>
        <dbReference type="ARBA" id="ARBA00022723"/>
    </source>
</evidence>
<organism evidence="8 9">
    <name type="scientific">Paramuricea clavata</name>
    <name type="common">Red gorgonian</name>
    <name type="synonym">Violescent sea-whip</name>
    <dbReference type="NCBI Taxonomy" id="317549"/>
    <lineage>
        <taxon>Eukaryota</taxon>
        <taxon>Metazoa</taxon>
        <taxon>Cnidaria</taxon>
        <taxon>Anthozoa</taxon>
        <taxon>Octocorallia</taxon>
        <taxon>Malacalcyonacea</taxon>
        <taxon>Plexauridae</taxon>
        <taxon>Paramuricea</taxon>
    </lineage>
</organism>
<accession>A0A6S7KF22</accession>
<dbReference type="CDD" id="cd01310">
    <property type="entry name" value="TatD_DNAse"/>
    <property type="match status" value="1"/>
</dbReference>
<evidence type="ECO:0000313" key="8">
    <source>
        <dbReference type="EMBL" id="CAB4026072.1"/>
    </source>
</evidence>
<feature type="binding site" evidence="7">
    <location>
        <position position="143"/>
    </location>
    <ligand>
        <name>a divalent metal cation</name>
        <dbReference type="ChEBI" id="CHEBI:60240"/>
        <label>2</label>
    </ligand>
</feature>